<dbReference type="InterPro" id="IPR027417">
    <property type="entry name" value="P-loop_NTPase"/>
</dbReference>
<protein>
    <submittedName>
        <fullName evidence="2">Uncharacterized protein</fullName>
    </submittedName>
</protein>
<feature type="compositionally biased region" description="Low complexity" evidence="1">
    <location>
        <begin position="155"/>
        <end position="165"/>
    </location>
</feature>
<dbReference type="SUPFAM" id="SSF52540">
    <property type="entry name" value="P-loop containing nucleoside triphosphate hydrolases"/>
    <property type="match status" value="1"/>
</dbReference>
<sequence length="496" mass="56567">MEEVGNDECDPVSSEVETSQAVYEFNTCEMNARNVRQIYLITYSMVDTERFPTRSSFAEAVVQSFADTPAKVVQWCCCLEQHVQSGVHFHMAMKLDKNQRWLPSKRYLLERCGISVHFSATHENYFSAWKYVTKEDRDYIQSDGHPDLTSATAPRTTKASSTKRTTAMEKREKGALSTDNCEELSDARTSTRKKTTGKKRANKKIVKSKKKRMTSYELSEIILAKNIKSRTELLALAREQKVEGKTDIAEFIVNRGAKVVADVLTTTWELENSKDNLERQRKSRIQLLKEVRDGECVQNCSGQWLISAKEVLQGNGVDINYFGHCVHELLQKGRGKYRNLMIVGPANCAKTFLLNPLNVIFNTFSNPASTSFAWVGAEQAECIFLNDFRWSPAVIQWHDFLLMLEGQLVHLPAPKSHYAKDIVFEKDTPIFATGKNPIIFAKNCTIDEKETEMMAVRWRIFRFHAQIPQEKQKQIPPCGKCFAQLILGEKDCTDVV</sequence>
<reference evidence="2 3" key="1">
    <citation type="submission" date="2022-05" db="EMBL/GenBank/DDBJ databases">
        <authorList>
            <consortium name="Genoscope - CEA"/>
            <person name="William W."/>
        </authorList>
    </citation>
    <scope>NUCLEOTIDE SEQUENCE [LARGE SCALE GENOMIC DNA]</scope>
</reference>
<dbReference type="EMBL" id="CALNXI010000396">
    <property type="protein sequence ID" value="CAH3026257.1"/>
    <property type="molecule type" value="Genomic_DNA"/>
</dbReference>
<feature type="compositionally biased region" description="Basic residues" evidence="1">
    <location>
        <begin position="190"/>
        <end position="206"/>
    </location>
</feature>
<gene>
    <name evidence="2" type="ORF">PEVE_00028523</name>
</gene>
<comment type="caution">
    <text evidence="2">The sequence shown here is derived from an EMBL/GenBank/DDBJ whole genome shotgun (WGS) entry which is preliminary data.</text>
</comment>
<accession>A0ABN8M9F9</accession>
<evidence type="ECO:0000313" key="3">
    <source>
        <dbReference type="Proteomes" id="UP001159427"/>
    </source>
</evidence>
<keyword evidence="3" id="KW-1185">Reference proteome</keyword>
<evidence type="ECO:0000256" key="1">
    <source>
        <dbReference type="SAM" id="MobiDB-lite"/>
    </source>
</evidence>
<evidence type="ECO:0000313" key="2">
    <source>
        <dbReference type="EMBL" id="CAH3026257.1"/>
    </source>
</evidence>
<name>A0ABN8M9F9_9CNID</name>
<organism evidence="2 3">
    <name type="scientific">Porites evermanni</name>
    <dbReference type="NCBI Taxonomy" id="104178"/>
    <lineage>
        <taxon>Eukaryota</taxon>
        <taxon>Metazoa</taxon>
        <taxon>Cnidaria</taxon>
        <taxon>Anthozoa</taxon>
        <taxon>Hexacorallia</taxon>
        <taxon>Scleractinia</taxon>
        <taxon>Fungiina</taxon>
        <taxon>Poritidae</taxon>
        <taxon>Porites</taxon>
    </lineage>
</organism>
<feature type="region of interest" description="Disordered" evidence="1">
    <location>
        <begin position="142"/>
        <end position="206"/>
    </location>
</feature>
<dbReference type="Proteomes" id="UP001159427">
    <property type="component" value="Unassembled WGS sequence"/>
</dbReference>
<proteinExistence type="predicted"/>
<dbReference type="Gene3D" id="3.40.50.300">
    <property type="entry name" value="P-loop containing nucleotide triphosphate hydrolases"/>
    <property type="match status" value="1"/>
</dbReference>
<dbReference type="Gene3D" id="3.40.1310.20">
    <property type="match status" value="1"/>
</dbReference>